<dbReference type="Pfam" id="PF10979">
    <property type="entry name" value="DUF2786"/>
    <property type="match status" value="1"/>
</dbReference>
<gene>
    <name evidence="2" type="ORF">HBA54_13035</name>
</gene>
<protein>
    <submittedName>
        <fullName evidence="2">DUF2786 domain-containing protein</fullName>
    </submittedName>
</protein>
<keyword evidence="3" id="KW-1185">Reference proteome</keyword>
<reference evidence="2" key="1">
    <citation type="submission" date="2020-03" db="EMBL/GenBank/DDBJ databases">
        <title>Genome of Pelagibius litoralis DSM 21314T.</title>
        <authorList>
            <person name="Wang G."/>
        </authorList>
    </citation>
    <scope>NUCLEOTIDE SEQUENCE</scope>
    <source>
        <strain evidence="2">DSM 21314</strain>
    </source>
</reference>
<dbReference type="InterPro" id="IPR024498">
    <property type="entry name" value="DUF2786"/>
</dbReference>
<proteinExistence type="predicted"/>
<accession>A0A967EY47</accession>
<evidence type="ECO:0000259" key="1">
    <source>
        <dbReference type="Pfam" id="PF10979"/>
    </source>
</evidence>
<name>A0A967EY47_9PROT</name>
<dbReference type="EMBL" id="JAAQPH010000009">
    <property type="protein sequence ID" value="NIA69519.1"/>
    <property type="molecule type" value="Genomic_DNA"/>
</dbReference>
<feature type="domain" description="DUF2786" evidence="1">
    <location>
        <begin position="21"/>
        <end position="51"/>
    </location>
</feature>
<sequence>MRRLEISAGFSDAERQRFHNLLQLAADSPFEGERVNALAAATRLAARFGLTLDEAAAGGSQHEPPPDFERGDAHMADDIGFRPESLDRFARAAHLMDTFIYDDKARREAAIRAAQARGLDADELRRSIAGTTVKWRAKSRRMNPNRHATMLLRETSLSFNEIASITGLNIYQIVGLKLKLRQGHSN</sequence>
<evidence type="ECO:0000313" key="3">
    <source>
        <dbReference type="Proteomes" id="UP000761264"/>
    </source>
</evidence>
<dbReference type="RefSeq" id="WP_167225210.1">
    <property type="nucleotide sequence ID" value="NZ_JAAQPH010000009.1"/>
</dbReference>
<dbReference type="AlphaFoldDB" id="A0A967EY47"/>
<organism evidence="2 3">
    <name type="scientific">Pelagibius litoralis</name>
    <dbReference type="NCBI Taxonomy" id="374515"/>
    <lineage>
        <taxon>Bacteria</taxon>
        <taxon>Pseudomonadati</taxon>
        <taxon>Pseudomonadota</taxon>
        <taxon>Alphaproteobacteria</taxon>
        <taxon>Rhodospirillales</taxon>
        <taxon>Rhodovibrionaceae</taxon>
        <taxon>Pelagibius</taxon>
    </lineage>
</organism>
<comment type="caution">
    <text evidence="2">The sequence shown here is derived from an EMBL/GenBank/DDBJ whole genome shotgun (WGS) entry which is preliminary data.</text>
</comment>
<dbReference type="Proteomes" id="UP000761264">
    <property type="component" value="Unassembled WGS sequence"/>
</dbReference>
<evidence type="ECO:0000313" key="2">
    <source>
        <dbReference type="EMBL" id="NIA69519.1"/>
    </source>
</evidence>